<evidence type="ECO:0000256" key="1">
    <source>
        <dbReference type="ARBA" id="ARBA00007406"/>
    </source>
</evidence>
<dbReference type="InterPro" id="IPR020831">
    <property type="entry name" value="GlycerAld/Erythrose_P_DH"/>
</dbReference>
<dbReference type="FunFam" id="3.40.50.720:FF:000001">
    <property type="entry name" value="Glyceraldehyde-3-phosphate dehydrogenase"/>
    <property type="match status" value="1"/>
</dbReference>
<organism evidence="9 10">
    <name type="scientific">Halomonas daqiaonensis</name>
    <dbReference type="NCBI Taxonomy" id="650850"/>
    <lineage>
        <taxon>Bacteria</taxon>
        <taxon>Pseudomonadati</taxon>
        <taxon>Pseudomonadota</taxon>
        <taxon>Gammaproteobacteria</taxon>
        <taxon>Oceanospirillales</taxon>
        <taxon>Halomonadaceae</taxon>
        <taxon>Halomonas</taxon>
    </lineage>
</organism>
<dbReference type="SUPFAM" id="SSF55347">
    <property type="entry name" value="Glyceraldehyde-3-phosphate dehydrogenase-like, C-terminal domain"/>
    <property type="match status" value="1"/>
</dbReference>
<dbReference type="PIRSF" id="PIRSF000149">
    <property type="entry name" value="GAP_DH"/>
    <property type="match status" value="1"/>
</dbReference>
<accession>A0A1H7K130</accession>
<evidence type="ECO:0000256" key="4">
    <source>
        <dbReference type="PIRSR" id="PIRSR000149-1"/>
    </source>
</evidence>
<dbReference type="GO" id="GO:0051287">
    <property type="term" value="F:NAD binding"/>
    <property type="evidence" value="ECO:0007669"/>
    <property type="project" value="InterPro"/>
</dbReference>
<proteinExistence type="inferred from homology"/>
<dbReference type="OrthoDB" id="9803304at2"/>
<dbReference type="InterPro" id="IPR020829">
    <property type="entry name" value="GlycerAld_3-P_DH_cat"/>
</dbReference>
<dbReference type="EMBL" id="FOBC01000004">
    <property type="protein sequence ID" value="SEK80563.1"/>
    <property type="molecule type" value="Genomic_DNA"/>
</dbReference>
<dbReference type="Gene3D" id="3.40.50.720">
    <property type="entry name" value="NAD(P)-binding Rossmann-like Domain"/>
    <property type="match status" value="1"/>
</dbReference>
<dbReference type="Gene3D" id="3.30.360.10">
    <property type="entry name" value="Dihydrodipicolinate Reductase, domain 2"/>
    <property type="match status" value="1"/>
</dbReference>
<dbReference type="Proteomes" id="UP000198807">
    <property type="component" value="Unassembled WGS sequence"/>
</dbReference>
<dbReference type="InterPro" id="IPR020828">
    <property type="entry name" value="GlycerAld_3-P_DH_NAD(P)-bd"/>
</dbReference>
<dbReference type="PROSITE" id="PS00071">
    <property type="entry name" value="GAPDH"/>
    <property type="match status" value="1"/>
</dbReference>
<feature type="binding site" evidence="5">
    <location>
        <position position="130"/>
    </location>
    <ligand>
        <name>NAD(+)</name>
        <dbReference type="ChEBI" id="CHEBI:57540"/>
    </ligand>
</feature>
<feature type="domain" description="Glyceraldehyde 3-phosphate dehydrogenase NAD(P) binding" evidence="8">
    <location>
        <begin position="3"/>
        <end position="162"/>
    </location>
</feature>
<dbReference type="SMART" id="SM00846">
    <property type="entry name" value="Gp_dh_N"/>
    <property type="match status" value="1"/>
</dbReference>
<keyword evidence="10" id="KW-1185">Reference proteome</keyword>
<dbReference type="CDD" id="cd17892">
    <property type="entry name" value="GAPDH_N_E4PDH"/>
    <property type="match status" value="1"/>
</dbReference>
<protein>
    <submittedName>
        <fullName evidence="9">D-erythrose 4-phosphate dehydrogenase</fullName>
    </submittedName>
</protein>
<dbReference type="STRING" id="650850.SAMN04488129_104195"/>
<evidence type="ECO:0000256" key="2">
    <source>
        <dbReference type="ARBA" id="ARBA00011881"/>
    </source>
</evidence>
<evidence type="ECO:0000256" key="3">
    <source>
        <dbReference type="ARBA" id="ARBA00023002"/>
    </source>
</evidence>
<evidence type="ECO:0000313" key="9">
    <source>
        <dbReference type="EMBL" id="SEK80563.1"/>
    </source>
</evidence>
<sequence length="354" mass="38498">MALRIAINGYGRIGQCVLRALVEAEASRQLAPGEPPLEIVAINELSDLATIAYLTRYDTTHGRFPGSVEVASDRLIVNGRTIRVLCEPDPEKLPWAELGIDLVLECSGSFRDRATAEQHLASGAGRLLFSQPAESDVDATIVSGINDHTLASHHRIISAASCTTNCLVPVLTVLDEALEIEHGVTTTIHSAMNDQPVIDAYHQTDLRLTRSAMHSIVPVDTSLARGINRLMPHLAGRFECLHVRVPTINVSTMDLSICVRRDTTAEDVNALLAEASRGRLSGRLGYTEEPVASVDFNHDPRSGIVDATQTRVAGGRLVKLLCWFDNEWGFANRMLDVAQHLATLPPAPSDIPDR</sequence>
<keyword evidence="5" id="KW-0547">Nucleotide-binding</keyword>
<dbReference type="PRINTS" id="PR00078">
    <property type="entry name" value="G3PDHDRGNASE"/>
</dbReference>
<feature type="site" description="Activates thiol group during catalysis" evidence="6">
    <location>
        <position position="189"/>
    </location>
</feature>
<evidence type="ECO:0000256" key="7">
    <source>
        <dbReference type="RuleBase" id="RU000397"/>
    </source>
</evidence>
<dbReference type="FunFam" id="3.30.360.10:FF:000002">
    <property type="entry name" value="Glyceraldehyde-3-phosphate dehydrogenase"/>
    <property type="match status" value="1"/>
</dbReference>
<dbReference type="InterPro" id="IPR036291">
    <property type="entry name" value="NAD(P)-bd_dom_sf"/>
</dbReference>
<evidence type="ECO:0000313" key="10">
    <source>
        <dbReference type="Proteomes" id="UP000198807"/>
    </source>
</evidence>
<gene>
    <name evidence="9" type="ORF">SAMN04488129_104195</name>
</gene>
<keyword evidence="3" id="KW-0560">Oxidoreductase</keyword>
<dbReference type="PANTHER" id="PTHR43148">
    <property type="entry name" value="GLYCERALDEHYDE-3-PHOSPHATE DEHYDROGENASE 2"/>
    <property type="match status" value="1"/>
</dbReference>
<evidence type="ECO:0000259" key="8">
    <source>
        <dbReference type="SMART" id="SM00846"/>
    </source>
</evidence>
<dbReference type="GO" id="GO:0016620">
    <property type="term" value="F:oxidoreductase activity, acting on the aldehyde or oxo group of donors, NAD or NADP as acceptor"/>
    <property type="evidence" value="ECO:0007669"/>
    <property type="project" value="InterPro"/>
</dbReference>
<evidence type="ECO:0000256" key="5">
    <source>
        <dbReference type="PIRSR" id="PIRSR000149-3"/>
    </source>
</evidence>
<dbReference type="RefSeq" id="WP_089711132.1">
    <property type="nucleotide sequence ID" value="NZ_FOBC01000004.1"/>
</dbReference>
<reference evidence="10" key="1">
    <citation type="submission" date="2016-10" db="EMBL/GenBank/DDBJ databases">
        <authorList>
            <person name="Varghese N."/>
            <person name="Submissions S."/>
        </authorList>
    </citation>
    <scope>NUCLEOTIDE SEQUENCE [LARGE SCALE GENOMIC DNA]</scope>
    <source>
        <strain evidence="10">CGMCC 1.9150</strain>
    </source>
</reference>
<dbReference type="Pfam" id="PF02800">
    <property type="entry name" value="Gp_dh_C"/>
    <property type="match status" value="1"/>
</dbReference>
<keyword evidence="5" id="KW-0520">NAD</keyword>
<dbReference type="AlphaFoldDB" id="A0A1H7K130"/>
<dbReference type="InterPro" id="IPR020830">
    <property type="entry name" value="GlycerAld_3-P_DH_AS"/>
</dbReference>
<comment type="subunit">
    <text evidence="2">Homotetramer.</text>
</comment>
<name>A0A1H7K130_9GAMM</name>
<feature type="binding site" evidence="5">
    <location>
        <position position="326"/>
    </location>
    <ligand>
        <name>NAD(+)</name>
        <dbReference type="ChEBI" id="CHEBI:57540"/>
    </ligand>
</feature>
<feature type="binding site" evidence="5">
    <location>
        <begin position="12"/>
        <end position="13"/>
    </location>
    <ligand>
        <name>NAD(+)</name>
        <dbReference type="ChEBI" id="CHEBI:57540"/>
    </ligand>
</feature>
<dbReference type="Pfam" id="PF00044">
    <property type="entry name" value="Gp_dh_N"/>
    <property type="match status" value="1"/>
</dbReference>
<dbReference type="SUPFAM" id="SSF51735">
    <property type="entry name" value="NAD(P)-binding Rossmann-fold domains"/>
    <property type="match status" value="1"/>
</dbReference>
<evidence type="ECO:0000256" key="6">
    <source>
        <dbReference type="PIRSR" id="PIRSR000149-4"/>
    </source>
</evidence>
<comment type="similarity">
    <text evidence="1 7">Belongs to the glyceraldehyde-3-phosphate dehydrogenase family.</text>
</comment>
<feature type="active site" description="Nucleophile" evidence="4">
    <location>
        <position position="162"/>
    </location>
</feature>